<feature type="transmembrane region" description="Helical" evidence="2">
    <location>
        <begin position="205"/>
        <end position="226"/>
    </location>
</feature>
<organism evidence="4 6">
    <name type="scientific">Streptomyces pseudovenezuelae</name>
    <dbReference type="NCBI Taxonomy" id="67350"/>
    <lineage>
        <taxon>Bacteria</taxon>
        <taxon>Bacillati</taxon>
        <taxon>Actinomycetota</taxon>
        <taxon>Actinomycetes</taxon>
        <taxon>Kitasatosporales</taxon>
        <taxon>Streptomycetaceae</taxon>
        <taxon>Streptomyces</taxon>
        <taxon>Streptomyces aurantiacus group</taxon>
    </lineage>
</organism>
<feature type="transmembrane region" description="Helical" evidence="2">
    <location>
        <begin position="270"/>
        <end position="289"/>
    </location>
</feature>
<dbReference type="GO" id="GO:0009103">
    <property type="term" value="P:lipopolysaccharide biosynthetic process"/>
    <property type="evidence" value="ECO:0007669"/>
    <property type="project" value="TreeGrafter"/>
</dbReference>
<name>A0A117PQI4_9ACTN</name>
<sequence length="411" mass="44674">MAKAPDSTAVADTEQEGADTAVGVRRPPAPVAPRASRGFPSAVSRTGRVSGLDGLRTFAVALVIVHHVEPDVLPGGAVAVDVFFTISGFVITRLLIAEYVRRGGISLMSFYRRRWLRLVPALLALCAVCVLLASTTSLWGFDGSLQAAGLSAVFLTNVVRAMEPGAYSDLTSPLAHTWSLGVEEQFYLLWPLALLFLLRRFRARTVLLSTAALCVLPLLWRCVLWTPEAAHRIYNGTDTRADQLLAGALVAVALARLRSDDPRLDLLRTWSARLAWPSLALLALIAWQVPVTEDLGVWTATWYTVGILAVAALSATLVTALELRPENRLSRLLALTPLAWVGRNLSYGIYLWHYPVVRLLASLGVQEGRLAATVVLTLLMALLSYYAIERPFLRRARVARARGPVPAAATA</sequence>
<feature type="transmembrane region" description="Helical" evidence="2">
    <location>
        <begin position="77"/>
        <end position="97"/>
    </location>
</feature>
<evidence type="ECO:0000313" key="7">
    <source>
        <dbReference type="Proteomes" id="UP001432168"/>
    </source>
</evidence>
<dbReference type="RefSeq" id="WP_031051801.1">
    <property type="nucleotide sequence ID" value="NZ_CP107755.1"/>
</dbReference>
<evidence type="ECO:0000313" key="4">
    <source>
        <dbReference type="EMBL" id="KUM86225.1"/>
    </source>
</evidence>
<feature type="region of interest" description="Disordered" evidence="1">
    <location>
        <begin position="1"/>
        <end position="41"/>
    </location>
</feature>
<reference evidence="4 6" key="1">
    <citation type="submission" date="2015-10" db="EMBL/GenBank/DDBJ databases">
        <title>Draft genome sequence of Streptomyces pseudovenezuelae DSM 40212, type strain for the species Streptomyces pseudovenezuelae.</title>
        <authorList>
            <person name="Ruckert C."/>
            <person name="Winkler A."/>
            <person name="Kalinowski J."/>
            <person name="Kampfer P."/>
            <person name="Glaeser S."/>
        </authorList>
    </citation>
    <scope>NUCLEOTIDE SEQUENCE [LARGE SCALE GENOMIC DNA]</scope>
    <source>
        <strain evidence="4 6">DSM 40212</strain>
    </source>
</reference>
<feature type="transmembrane region" description="Helical" evidence="2">
    <location>
        <begin position="241"/>
        <end position="258"/>
    </location>
</feature>
<feature type="transmembrane region" description="Helical" evidence="2">
    <location>
        <begin position="118"/>
        <end position="141"/>
    </location>
</feature>
<dbReference type="InterPro" id="IPR002656">
    <property type="entry name" value="Acyl_transf_3_dom"/>
</dbReference>
<dbReference type="EMBL" id="LMWM01000026">
    <property type="protein sequence ID" value="KUM86225.1"/>
    <property type="molecule type" value="Genomic_DNA"/>
</dbReference>
<evidence type="ECO:0000313" key="5">
    <source>
        <dbReference type="EMBL" id="WUT45023.1"/>
    </source>
</evidence>
<dbReference type="PANTHER" id="PTHR23028">
    <property type="entry name" value="ACETYLTRANSFERASE"/>
    <property type="match status" value="1"/>
</dbReference>
<keyword evidence="2" id="KW-1133">Transmembrane helix</keyword>
<feature type="transmembrane region" description="Helical" evidence="2">
    <location>
        <begin position="370"/>
        <end position="388"/>
    </location>
</feature>
<protein>
    <submittedName>
        <fullName evidence="4">Acyltransferase</fullName>
    </submittedName>
</protein>
<dbReference type="GO" id="GO:0016020">
    <property type="term" value="C:membrane"/>
    <property type="evidence" value="ECO:0007669"/>
    <property type="project" value="TreeGrafter"/>
</dbReference>
<dbReference type="GeneID" id="95699371"/>
<dbReference type="InterPro" id="IPR050879">
    <property type="entry name" value="Acyltransferase_3"/>
</dbReference>
<keyword evidence="4" id="KW-0808">Transferase</keyword>
<proteinExistence type="predicted"/>
<gene>
    <name evidence="4" type="ORF">AQI94_22360</name>
    <name evidence="5" type="ORF">OG929_23215</name>
</gene>
<keyword evidence="7" id="KW-1185">Reference proteome</keyword>
<evidence type="ECO:0000259" key="3">
    <source>
        <dbReference type="Pfam" id="PF01757"/>
    </source>
</evidence>
<dbReference type="EMBL" id="CP109011">
    <property type="protein sequence ID" value="WUT45023.1"/>
    <property type="molecule type" value="Genomic_DNA"/>
</dbReference>
<feature type="compositionally biased region" description="Low complexity" evidence="1">
    <location>
        <begin position="21"/>
        <end position="38"/>
    </location>
</feature>
<accession>A0A117PQI4</accession>
<feature type="transmembrane region" description="Helical" evidence="2">
    <location>
        <begin position="178"/>
        <end position="198"/>
    </location>
</feature>
<dbReference type="GO" id="GO:0016747">
    <property type="term" value="F:acyltransferase activity, transferring groups other than amino-acyl groups"/>
    <property type="evidence" value="ECO:0007669"/>
    <property type="project" value="InterPro"/>
</dbReference>
<dbReference type="PANTHER" id="PTHR23028:SF53">
    <property type="entry name" value="ACYL_TRANSF_3 DOMAIN-CONTAINING PROTEIN"/>
    <property type="match status" value="1"/>
</dbReference>
<evidence type="ECO:0000256" key="1">
    <source>
        <dbReference type="SAM" id="MobiDB-lite"/>
    </source>
</evidence>
<evidence type="ECO:0000256" key="2">
    <source>
        <dbReference type="SAM" id="Phobius"/>
    </source>
</evidence>
<dbReference type="Proteomes" id="UP000053039">
    <property type="component" value="Unassembled WGS sequence"/>
</dbReference>
<reference evidence="5" key="2">
    <citation type="submission" date="2022-10" db="EMBL/GenBank/DDBJ databases">
        <title>The complete genomes of actinobacterial strains from the NBC collection.</title>
        <authorList>
            <person name="Joergensen T.S."/>
            <person name="Alvarez Arevalo M."/>
            <person name="Sterndorff E.B."/>
            <person name="Faurdal D."/>
            <person name="Vuksanovic O."/>
            <person name="Mourched A.-S."/>
            <person name="Charusanti P."/>
            <person name="Shaw S."/>
            <person name="Blin K."/>
            <person name="Weber T."/>
        </authorList>
    </citation>
    <scope>NUCLEOTIDE SEQUENCE</scope>
    <source>
        <strain evidence="5">NBC_00686</strain>
    </source>
</reference>
<feature type="transmembrane region" description="Helical" evidence="2">
    <location>
        <begin position="301"/>
        <end position="320"/>
    </location>
</feature>
<keyword evidence="2" id="KW-0472">Membrane</keyword>
<feature type="domain" description="Acyltransferase 3" evidence="3">
    <location>
        <begin position="50"/>
        <end position="386"/>
    </location>
</feature>
<dbReference type="Proteomes" id="UP001432168">
    <property type="component" value="Chromosome"/>
</dbReference>
<dbReference type="AlphaFoldDB" id="A0A117PQI4"/>
<keyword evidence="2" id="KW-0812">Transmembrane</keyword>
<feature type="transmembrane region" description="Helical" evidence="2">
    <location>
        <begin position="332"/>
        <end position="350"/>
    </location>
</feature>
<dbReference type="OrthoDB" id="3404679at2"/>
<dbReference type="Pfam" id="PF01757">
    <property type="entry name" value="Acyl_transf_3"/>
    <property type="match status" value="1"/>
</dbReference>
<evidence type="ECO:0000313" key="6">
    <source>
        <dbReference type="Proteomes" id="UP000053039"/>
    </source>
</evidence>
<keyword evidence="4" id="KW-0012">Acyltransferase</keyword>